<sequence>MSSIAFIPGPDETINRIMVTVSSSLSLVGCLFIICCYLFYKELKEFQFKLIFILTINDLIISLIFLISTHLVHDQSNAYDLLPFLCSIPDSLLHYFYITSFFWNSCIANTLLQVIKYNNDKVDGYYKMYHLISWGLPSFIMAGLFLLRYFKHSDCSSRSSVYPHLLFFIPLLASWIFNIVVCFLLTKSFKEEENRLLSSSFPIPTLFNSSINNNILNNSINSSSNSNFIINNTYSNNGGHNNNCNSSSNNSNINNSISNVFNQDSVNYSLSESFSGRGKTPKIIWTSIYFLMAFGFCWVFTLISVVLKYFDTESKYILMLSYLFTPMQGFMNALIYGVNDRLRKKLKESTKRFYQNIKTQSKWYSYGNSKGSRANNEEHHPLYTYEQDDIDDADIQHYHHHPSHEYIYFRNSANYNNVLNNNNNNSSSNSNH</sequence>
<gene>
    <name evidence="11" type="ORF">CYY_004159</name>
</gene>
<dbReference type="GO" id="GO:0005886">
    <property type="term" value="C:plasma membrane"/>
    <property type="evidence" value="ECO:0007669"/>
    <property type="project" value="TreeGrafter"/>
</dbReference>
<dbReference type="PRINTS" id="PR02001">
    <property type="entry name" value="GCR1CAMPR"/>
</dbReference>
<feature type="domain" description="G-protein coupled receptors family 2 profile 2" evidence="10">
    <location>
        <begin position="15"/>
        <end position="340"/>
    </location>
</feature>
<evidence type="ECO:0000256" key="2">
    <source>
        <dbReference type="ARBA" id="ARBA00008360"/>
    </source>
</evidence>
<dbReference type="OrthoDB" id="100006at2759"/>
<feature type="transmembrane region" description="Helical" evidence="9">
    <location>
        <begin position="162"/>
        <end position="185"/>
    </location>
</feature>
<dbReference type="PROSITE" id="PS50261">
    <property type="entry name" value="G_PROTEIN_RECEP_F2_4"/>
    <property type="match status" value="1"/>
</dbReference>
<reference evidence="11" key="1">
    <citation type="submission" date="2020-01" db="EMBL/GenBank/DDBJ databases">
        <title>Development of genomics and gene disruption for Polysphondylium violaceum indicates a role for the polyketide synthase stlB in stalk morphogenesis.</title>
        <authorList>
            <person name="Narita B."/>
            <person name="Kawabe Y."/>
            <person name="Kin K."/>
            <person name="Saito T."/>
            <person name="Gibbs R."/>
            <person name="Kuspa A."/>
            <person name="Muzny D."/>
            <person name="Queller D."/>
            <person name="Richards S."/>
            <person name="Strassman J."/>
            <person name="Sucgang R."/>
            <person name="Worley K."/>
            <person name="Schaap P."/>
        </authorList>
    </citation>
    <scope>NUCLEOTIDE SEQUENCE</scope>
    <source>
        <strain evidence="11">QSvi11</strain>
    </source>
</reference>
<evidence type="ECO:0000256" key="3">
    <source>
        <dbReference type="ARBA" id="ARBA00022692"/>
    </source>
</evidence>
<dbReference type="PRINTS" id="PR02000">
    <property type="entry name" value="GCR1PLANT"/>
</dbReference>
<protein>
    <recommendedName>
        <fullName evidence="10">G-protein coupled receptors family 2 profile 2 domain-containing protein</fullName>
    </recommendedName>
</protein>
<feature type="transmembrane region" description="Helical" evidence="9">
    <location>
        <begin position="283"/>
        <end position="310"/>
    </location>
</feature>
<keyword evidence="6 9" id="KW-0472">Membrane</keyword>
<dbReference type="GO" id="GO:0004930">
    <property type="term" value="F:G protein-coupled receptor activity"/>
    <property type="evidence" value="ECO:0007669"/>
    <property type="project" value="UniProtKB-KW"/>
</dbReference>
<dbReference type="PANTHER" id="PTHR23112:SF44">
    <property type="entry name" value="CYCLIC AMP RECEPTOR-LIKE PROTEIN G"/>
    <property type="match status" value="1"/>
</dbReference>
<keyword evidence="4 9" id="KW-1133">Transmembrane helix</keyword>
<keyword evidence="5" id="KW-0297">G-protein coupled receptor</keyword>
<dbReference type="GO" id="GO:0007189">
    <property type="term" value="P:adenylate cyclase-activating G protein-coupled receptor signaling pathway"/>
    <property type="evidence" value="ECO:0007669"/>
    <property type="project" value="TreeGrafter"/>
</dbReference>
<evidence type="ECO:0000256" key="4">
    <source>
        <dbReference type="ARBA" id="ARBA00022989"/>
    </source>
</evidence>
<dbReference type="Proteomes" id="UP000695562">
    <property type="component" value="Unassembled WGS sequence"/>
</dbReference>
<feature type="transmembrane region" description="Helical" evidence="9">
    <location>
        <begin position="92"/>
        <end position="111"/>
    </location>
</feature>
<feature type="transmembrane region" description="Helical" evidence="9">
    <location>
        <begin position="316"/>
        <end position="338"/>
    </location>
</feature>
<evidence type="ECO:0000259" key="10">
    <source>
        <dbReference type="PROSITE" id="PS50261"/>
    </source>
</evidence>
<dbReference type="InterPro" id="IPR022343">
    <property type="entry name" value="GCR1-cAMP_receptor"/>
</dbReference>
<accession>A0A8J4PXA6</accession>
<keyword evidence="12" id="KW-1185">Reference proteome</keyword>
<proteinExistence type="inferred from homology"/>
<dbReference type="AlphaFoldDB" id="A0A8J4PXA6"/>
<dbReference type="GO" id="GO:0007166">
    <property type="term" value="P:cell surface receptor signaling pathway"/>
    <property type="evidence" value="ECO:0007669"/>
    <property type="project" value="InterPro"/>
</dbReference>
<dbReference type="InterPro" id="IPR017981">
    <property type="entry name" value="GPCR_2-like_7TM"/>
</dbReference>
<name>A0A8J4PXA6_9MYCE</name>
<feature type="transmembrane region" description="Helical" evidence="9">
    <location>
        <begin position="17"/>
        <end position="40"/>
    </location>
</feature>
<feature type="transmembrane region" description="Helical" evidence="9">
    <location>
        <begin position="52"/>
        <end position="72"/>
    </location>
</feature>
<evidence type="ECO:0000256" key="9">
    <source>
        <dbReference type="SAM" id="Phobius"/>
    </source>
</evidence>
<organism evidence="11 12">
    <name type="scientific">Polysphondylium violaceum</name>
    <dbReference type="NCBI Taxonomy" id="133409"/>
    <lineage>
        <taxon>Eukaryota</taxon>
        <taxon>Amoebozoa</taxon>
        <taxon>Evosea</taxon>
        <taxon>Eumycetozoa</taxon>
        <taxon>Dictyostelia</taxon>
        <taxon>Dictyosteliales</taxon>
        <taxon>Dictyosteliaceae</taxon>
        <taxon>Polysphondylium</taxon>
    </lineage>
</organism>
<evidence type="ECO:0000256" key="7">
    <source>
        <dbReference type="ARBA" id="ARBA00023170"/>
    </source>
</evidence>
<evidence type="ECO:0000313" key="11">
    <source>
        <dbReference type="EMBL" id="KAF2074532.1"/>
    </source>
</evidence>
<keyword evidence="3 9" id="KW-0812">Transmembrane</keyword>
<evidence type="ECO:0000313" key="12">
    <source>
        <dbReference type="Proteomes" id="UP000695562"/>
    </source>
</evidence>
<dbReference type="PANTHER" id="PTHR23112">
    <property type="entry name" value="G PROTEIN-COUPLED RECEPTOR 157-RELATED"/>
    <property type="match status" value="1"/>
</dbReference>
<evidence type="ECO:0000256" key="1">
    <source>
        <dbReference type="ARBA" id="ARBA00004141"/>
    </source>
</evidence>
<dbReference type="InterPro" id="IPR022340">
    <property type="entry name" value="GPCR_GCR1_put"/>
</dbReference>
<feature type="transmembrane region" description="Helical" evidence="9">
    <location>
        <begin position="131"/>
        <end position="150"/>
    </location>
</feature>
<keyword evidence="8" id="KW-0807">Transducer</keyword>
<dbReference type="Pfam" id="PF00002">
    <property type="entry name" value="7tm_2"/>
    <property type="match status" value="1"/>
</dbReference>
<dbReference type="Gene3D" id="1.20.1070.10">
    <property type="entry name" value="Rhodopsin 7-helix transmembrane proteins"/>
    <property type="match status" value="1"/>
</dbReference>
<comment type="similarity">
    <text evidence="2">Belongs to the G-protein coupled receptor 5 family.</text>
</comment>
<dbReference type="SUPFAM" id="SSF81321">
    <property type="entry name" value="Family A G protein-coupled receptor-like"/>
    <property type="match status" value="1"/>
</dbReference>
<evidence type="ECO:0000256" key="8">
    <source>
        <dbReference type="ARBA" id="ARBA00023224"/>
    </source>
</evidence>
<evidence type="ECO:0000256" key="6">
    <source>
        <dbReference type="ARBA" id="ARBA00023136"/>
    </source>
</evidence>
<dbReference type="InterPro" id="IPR000832">
    <property type="entry name" value="GPCR_2_secretin-like"/>
</dbReference>
<keyword evidence="7" id="KW-0675">Receptor</keyword>
<comment type="caution">
    <text evidence="11">The sequence shown here is derived from an EMBL/GenBank/DDBJ whole genome shotgun (WGS) entry which is preliminary data.</text>
</comment>
<comment type="subcellular location">
    <subcellularLocation>
        <location evidence="1">Membrane</location>
        <topology evidence="1">Multi-pass membrane protein</topology>
    </subcellularLocation>
</comment>
<evidence type="ECO:0000256" key="5">
    <source>
        <dbReference type="ARBA" id="ARBA00023040"/>
    </source>
</evidence>
<dbReference type="EMBL" id="AJWJ01000142">
    <property type="protein sequence ID" value="KAF2074532.1"/>
    <property type="molecule type" value="Genomic_DNA"/>
</dbReference>